<organism evidence="7 8">
    <name type="scientific">Leifsonia aquatica</name>
    <name type="common">Corynebacterium aquaticum</name>
    <dbReference type="NCBI Taxonomy" id="144185"/>
    <lineage>
        <taxon>Bacteria</taxon>
        <taxon>Bacillati</taxon>
        <taxon>Actinomycetota</taxon>
        <taxon>Actinomycetes</taxon>
        <taxon>Micrococcales</taxon>
        <taxon>Microbacteriaceae</taxon>
        <taxon>Leifsonia</taxon>
    </lineage>
</organism>
<dbReference type="PROSITE" id="PS51257">
    <property type="entry name" value="PROKAR_LIPOPROTEIN"/>
    <property type="match status" value="1"/>
</dbReference>
<evidence type="ECO:0000256" key="5">
    <source>
        <dbReference type="SAM" id="SignalP"/>
    </source>
</evidence>
<dbReference type="PANTHER" id="PTHR30480:SF16">
    <property type="entry name" value="GLYCOSIDE HYDROLASE FAMILY 3 DOMAIN PROTEIN"/>
    <property type="match status" value="1"/>
</dbReference>
<feature type="domain" description="Glycoside hydrolase family 3 N-terminal" evidence="6">
    <location>
        <begin position="66"/>
        <end position="380"/>
    </location>
</feature>
<accession>A0A7W4UUM4</accession>
<dbReference type="InterPro" id="IPR036962">
    <property type="entry name" value="Glyco_hydro_3_N_sf"/>
</dbReference>
<evidence type="ECO:0000256" key="2">
    <source>
        <dbReference type="ARBA" id="ARBA00022801"/>
    </source>
</evidence>
<evidence type="ECO:0000256" key="4">
    <source>
        <dbReference type="SAM" id="MobiDB-lite"/>
    </source>
</evidence>
<evidence type="ECO:0000259" key="6">
    <source>
        <dbReference type="Pfam" id="PF00933"/>
    </source>
</evidence>
<dbReference type="RefSeq" id="WP_183428239.1">
    <property type="nucleotide sequence ID" value="NZ_JACHVP010000001.1"/>
</dbReference>
<dbReference type="InterPro" id="IPR050226">
    <property type="entry name" value="NagZ_Beta-hexosaminidase"/>
</dbReference>
<protein>
    <submittedName>
        <fullName evidence="7">Beta-N-acetylhexosaminidase</fullName>
        <ecNumber evidence="7">3.2.1.52</ecNumber>
    </submittedName>
</protein>
<dbReference type="PROSITE" id="PS51318">
    <property type="entry name" value="TAT"/>
    <property type="match status" value="1"/>
</dbReference>
<dbReference type="PANTHER" id="PTHR30480">
    <property type="entry name" value="BETA-HEXOSAMINIDASE-RELATED"/>
    <property type="match status" value="1"/>
</dbReference>
<proteinExistence type="inferred from homology"/>
<evidence type="ECO:0000313" key="7">
    <source>
        <dbReference type="EMBL" id="MBB2966302.1"/>
    </source>
</evidence>
<comment type="similarity">
    <text evidence="1">Belongs to the glycosyl hydrolase 3 family.</text>
</comment>
<gene>
    <name evidence="7" type="ORF">FHX33_001034</name>
</gene>
<dbReference type="GO" id="GO:0005975">
    <property type="term" value="P:carbohydrate metabolic process"/>
    <property type="evidence" value="ECO:0007669"/>
    <property type="project" value="InterPro"/>
</dbReference>
<evidence type="ECO:0000313" key="8">
    <source>
        <dbReference type="Proteomes" id="UP000538196"/>
    </source>
</evidence>
<keyword evidence="5" id="KW-0732">Signal</keyword>
<feature type="signal peptide" evidence="5">
    <location>
        <begin position="1"/>
        <end position="26"/>
    </location>
</feature>
<dbReference type="Pfam" id="PF00933">
    <property type="entry name" value="Glyco_hydro_3"/>
    <property type="match status" value="1"/>
</dbReference>
<sequence length="391" mass="39954">MRTTRRWAVLGVAAALVAGVAGCASAGPAPAHGTRAASDAPSGEPDATPTADPVAAYAAARLANMTLRQKVASLFMLHAPGTDGAALRGFADRYGLGGMILMGDNVPASPEALAAQTAAMRASDPTLPPLIGIDEEGGDVTRLPWDGQPGGEALRAQSPDAARQAFATRAALLKQAGVSVNFGIVADVTADPSSFIADRILGTDPAASSARAAAAVSGEHGTVLSTLKHFPGHGETDADSHLVVPTTPTTRAEWEARDLPSFRAGVDAGAEVVMFGHLIYSGVDALPASLSPTWHRILADEVGFHGVTITDDLRMLQDTALPQYQDAGENAVQAIAAGNTMVLDVIPTGSDPGAMIDAVVAAVQSGRIPPAQIDADARALLVLRHSIALKE</sequence>
<dbReference type="InterPro" id="IPR006311">
    <property type="entry name" value="TAT_signal"/>
</dbReference>
<dbReference type="InterPro" id="IPR017853">
    <property type="entry name" value="GH"/>
</dbReference>
<dbReference type="GO" id="GO:0009254">
    <property type="term" value="P:peptidoglycan turnover"/>
    <property type="evidence" value="ECO:0007669"/>
    <property type="project" value="TreeGrafter"/>
</dbReference>
<name>A0A7W4UUM4_LEIAQ</name>
<evidence type="ECO:0000256" key="1">
    <source>
        <dbReference type="ARBA" id="ARBA00005336"/>
    </source>
</evidence>
<dbReference type="EMBL" id="JACHVP010000001">
    <property type="protein sequence ID" value="MBB2966302.1"/>
    <property type="molecule type" value="Genomic_DNA"/>
</dbReference>
<dbReference type="GO" id="GO:0004563">
    <property type="term" value="F:beta-N-acetylhexosaminidase activity"/>
    <property type="evidence" value="ECO:0007669"/>
    <property type="project" value="UniProtKB-EC"/>
</dbReference>
<dbReference type="EC" id="3.2.1.52" evidence="7"/>
<reference evidence="7 8" key="1">
    <citation type="submission" date="2020-08" db="EMBL/GenBank/DDBJ databases">
        <title>Sequencing the genomes of 1000 actinobacteria strains.</title>
        <authorList>
            <person name="Klenk H.-P."/>
        </authorList>
    </citation>
    <scope>NUCLEOTIDE SEQUENCE [LARGE SCALE GENOMIC DNA]</scope>
    <source>
        <strain evidence="7 8">DSM 20146</strain>
    </source>
</reference>
<keyword evidence="3 7" id="KW-0326">Glycosidase</keyword>
<dbReference type="AlphaFoldDB" id="A0A7W4UUM4"/>
<keyword evidence="2 7" id="KW-0378">Hydrolase</keyword>
<dbReference type="InterPro" id="IPR001764">
    <property type="entry name" value="Glyco_hydro_3_N"/>
</dbReference>
<feature type="region of interest" description="Disordered" evidence="4">
    <location>
        <begin position="28"/>
        <end position="51"/>
    </location>
</feature>
<dbReference type="Proteomes" id="UP000538196">
    <property type="component" value="Unassembled WGS sequence"/>
</dbReference>
<feature type="chain" id="PRO_5031122728" evidence="5">
    <location>
        <begin position="27"/>
        <end position="391"/>
    </location>
</feature>
<dbReference type="Gene3D" id="3.20.20.300">
    <property type="entry name" value="Glycoside hydrolase, family 3, N-terminal domain"/>
    <property type="match status" value="1"/>
</dbReference>
<comment type="caution">
    <text evidence="7">The sequence shown here is derived from an EMBL/GenBank/DDBJ whole genome shotgun (WGS) entry which is preliminary data.</text>
</comment>
<evidence type="ECO:0000256" key="3">
    <source>
        <dbReference type="ARBA" id="ARBA00023295"/>
    </source>
</evidence>
<dbReference type="SUPFAM" id="SSF51445">
    <property type="entry name" value="(Trans)glycosidases"/>
    <property type="match status" value="1"/>
</dbReference>
<keyword evidence="8" id="KW-1185">Reference proteome</keyword>